<keyword evidence="2" id="KW-1185">Reference proteome</keyword>
<dbReference type="AlphaFoldDB" id="A0AAV4QVG7"/>
<proteinExistence type="predicted"/>
<dbReference type="Proteomes" id="UP001054837">
    <property type="component" value="Unassembled WGS sequence"/>
</dbReference>
<name>A0AAV4QVG7_9ARAC</name>
<dbReference type="EMBL" id="BPLQ01004987">
    <property type="protein sequence ID" value="GIY12102.1"/>
    <property type="molecule type" value="Genomic_DNA"/>
</dbReference>
<organism evidence="1 2">
    <name type="scientific">Caerostris darwini</name>
    <dbReference type="NCBI Taxonomy" id="1538125"/>
    <lineage>
        <taxon>Eukaryota</taxon>
        <taxon>Metazoa</taxon>
        <taxon>Ecdysozoa</taxon>
        <taxon>Arthropoda</taxon>
        <taxon>Chelicerata</taxon>
        <taxon>Arachnida</taxon>
        <taxon>Araneae</taxon>
        <taxon>Araneomorphae</taxon>
        <taxon>Entelegynae</taxon>
        <taxon>Araneoidea</taxon>
        <taxon>Araneidae</taxon>
        <taxon>Caerostris</taxon>
    </lineage>
</organism>
<evidence type="ECO:0000313" key="1">
    <source>
        <dbReference type="EMBL" id="GIY12102.1"/>
    </source>
</evidence>
<evidence type="ECO:0000313" key="2">
    <source>
        <dbReference type="Proteomes" id="UP001054837"/>
    </source>
</evidence>
<reference evidence="1 2" key="1">
    <citation type="submission" date="2021-06" db="EMBL/GenBank/DDBJ databases">
        <title>Caerostris darwini draft genome.</title>
        <authorList>
            <person name="Kono N."/>
            <person name="Arakawa K."/>
        </authorList>
    </citation>
    <scope>NUCLEOTIDE SEQUENCE [LARGE SCALE GENOMIC DNA]</scope>
</reference>
<comment type="caution">
    <text evidence="1">The sequence shown here is derived from an EMBL/GenBank/DDBJ whole genome shotgun (WGS) entry which is preliminary data.</text>
</comment>
<gene>
    <name evidence="1" type="ORF">CDAR_450041</name>
</gene>
<sequence>MELQLNIDATLTDVVENATRSSAKKCCYRYGRCNISSSKSGEASKYILEKWQIVSWQKSKNISNGEELLKTELLELGKLHKDMAKSPLSKWPKIVIKGSQD</sequence>
<accession>A0AAV4QVG7</accession>
<protein>
    <submittedName>
        <fullName evidence="1">Uncharacterized protein</fullName>
    </submittedName>
</protein>